<comment type="caution">
    <text evidence="2">The sequence shown here is derived from an EMBL/GenBank/DDBJ whole genome shotgun (WGS) entry which is preliminary data.</text>
</comment>
<feature type="chain" id="PRO_5012825383" evidence="1">
    <location>
        <begin position="19"/>
        <end position="272"/>
    </location>
</feature>
<gene>
    <name evidence="2" type="ORF">B9N65_09035</name>
</gene>
<feature type="signal peptide" evidence="1">
    <location>
        <begin position="1"/>
        <end position="18"/>
    </location>
</feature>
<accession>A0A1Y5MI67</accession>
<dbReference type="GO" id="GO:0008233">
    <property type="term" value="F:peptidase activity"/>
    <property type="evidence" value="ECO:0007669"/>
    <property type="project" value="UniProtKB-KW"/>
</dbReference>
<evidence type="ECO:0000313" key="2">
    <source>
        <dbReference type="EMBL" id="OUT07094.1"/>
    </source>
</evidence>
<keyword evidence="2" id="KW-0378">Hydrolase</keyword>
<keyword evidence="2" id="KW-0645">Protease</keyword>
<dbReference type="GO" id="GO:0006508">
    <property type="term" value="P:proteolysis"/>
    <property type="evidence" value="ECO:0007669"/>
    <property type="project" value="UniProtKB-KW"/>
</dbReference>
<protein>
    <submittedName>
        <fullName evidence="2">ATP-dependent protease</fullName>
    </submittedName>
</protein>
<organism evidence="2 3">
    <name type="scientific">Campylobacter concisus</name>
    <dbReference type="NCBI Taxonomy" id="199"/>
    <lineage>
        <taxon>Bacteria</taxon>
        <taxon>Pseudomonadati</taxon>
        <taxon>Campylobacterota</taxon>
        <taxon>Epsilonproteobacteria</taxon>
        <taxon>Campylobacterales</taxon>
        <taxon>Campylobacteraceae</taxon>
        <taxon>Campylobacter</taxon>
    </lineage>
</organism>
<dbReference type="Proteomes" id="UP000196317">
    <property type="component" value="Unassembled WGS sequence"/>
</dbReference>
<evidence type="ECO:0000313" key="3">
    <source>
        <dbReference type="Proteomes" id="UP000196317"/>
    </source>
</evidence>
<proteinExistence type="predicted"/>
<keyword evidence="1" id="KW-0732">Signal</keyword>
<reference evidence="2 3" key="1">
    <citation type="submission" date="2017-04" db="EMBL/GenBank/DDBJ databases">
        <title>Complete genome of Campylobacter concisus ATCC 33237T and draft genomes for an additional eight well characterized C. concisus strains.</title>
        <authorList>
            <person name="Cornelius A.J."/>
            <person name="Miller W.G."/>
            <person name="Lastovica A.J."/>
            <person name="On S.L."/>
            <person name="French N.P."/>
            <person name="Vandenberg O."/>
            <person name="Biggs P.J."/>
        </authorList>
    </citation>
    <scope>NUCLEOTIDE SEQUENCE [LARGE SCALE GENOMIC DNA]</scope>
    <source>
        <strain evidence="2 3">CCUG 19995</strain>
    </source>
</reference>
<evidence type="ECO:0000256" key="1">
    <source>
        <dbReference type="SAM" id="SignalP"/>
    </source>
</evidence>
<dbReference type="RefSeq" id="WP_087583643.1">
    <property type="nucleotide sequence ID" value="NZ_NDYN01000008.1"/>
</dbReference>
<dbReference type="SUPFAM" id="SSF50998">
    <property type="entry name" value="Quinoprotein alcohol dehydrogenase-like"/>
    <property type="match status" value="1"/>
</dbReference>
<sequence>MKFLLCLSLSLIALFAESNGCFVDENSQNIIFVKDGETKSLGLKEKIYKDQRCAYDESSFYVANLNNEIVKVASEKEFLFALPNVGCKVSNILLDKEKIYVACDMANVVTIAIFDKSSKKFISKNFNNVYKISSFLSLGEGVFFTSFNGKAFLLDSKLNAKEQKSVGFAPVSACKFSDDEIFIGFRNGEILDLKSGAKKQILRSKISALACVGDEVLVAGEDGVIYKFDKSFKLKSKKELFSGEIKEIFIDKNVLVGVDLGNKTKSLEINSF</sequence>
<dbReference type="EMBL" id="NDYN01000008">
    <property type="protein sequence ID" value="OUT07094.1"/>
    <property type="molecule type" value="Genomic_DNA"/>
</dbReference>
<dbReference type="Gene3D" id="2.130.10.10">
    <property type="entry name" value="YVTN repeat-like/Quinoprotein amine dehydrogenase"/>
    <property type="match status" value="1"/>
</dbReference>
<dbReference type="AlphaFoldDB" id="A0A1Y5MI67"/>
<dbReference type="InterPro" id="IPR011047">
    <property type="entry name" value="Quinoprotein_ADH-like_sf"/>
</dbReference>
<name>A0A1Y5MI67_9BACT</name>
<dbReference type="InterPro" id="IPR015943">
    <property type="entry name" value="WD40/YVTN_repeat-like_dom_sf"/>
</dbReference>